<dbReference type="RefSeq" id="WP_020214715.1">
    <property type="nucleotide sequence ID" value="NZ_JRLX01000014.1"/>
</dbReference>
<proteinExistence type="predicted"/>
<accession>A0A0A2M2X6</accession>
<gene>
    <name evidence="1" type="ORF">Q765_12995</name>
</gene>
<dbReference type="eggNOG" id="ENOG50305A1">
    <property type="taxonomic scope" value="Bacteria"/>
</dbReference>
<keyword evidence="2" id="KW-1185">Reference proteome</keyword>
<dbReference type="Proteomes" id="UP000030152">
    <property type="component" value="Unassembled WGS sequence"/>
</dbReference>
<comment type="caution">
    <text evidence="1">The sequence shown here is derived from an EMBL/GenBank/DDBJ whole genome shotgun (WGS) entry which is preliminary data.</text>
</comment>
<organism evidence="1 2">
    <name type="scientific">Flavobacterium rivuli WB 3.3-2 = DSM 21788</name>
    <dbReference type="NCBI Taxonomy" id="1121895"/>
    <lineage>
        <taxon>Bacteria</taxon>
        <taxon>Pseudomonadati</taxon>
        <taxon>Bacteroidota</taxon>
        <taxon>Flavobacteriia</taxon>
        <taxon>Flavobacteriales</taxon>
        <taxon>Flavobacteriaceae</taxon>
        <taxon>Flavobacterium</taxon>
    </lineage>
</organism>
<dbReference type="EMBL" id="JRLX01000014">
    <property type="protein sequence ID" value="KGO85976.1"/>
    <property type="molecule type" value="Genomic_DNA"/>
</dbReference>
<sequence>MDGGYYAIKGFEFQIDKTILEVLEAVDEDDRINLEQIQDINTADYVMQIKYRETQKYNPSKIREPIIQLLEEFKKNPSSNYYLFCHFQDRPELTSKLTITELNEIFQITIKSNSSKKLVTQAVKINSYTLTNKVAFLDNFFLVFAPKFQDQFEKTISRIRNFSFCNSDDEAVFYYSNIADYFRKIVINNTNVKDRNCSRRELVNYVKSGRKLVFTSSFLEYKGEIEYIKYLKSHFTKPLKNQENFIFIGAVTINDEFTIAQLIVSFTAKFYERATYDIKPPTFIIQSDKINEIKKEILKSNICFNDGFESLEFNPELFFQRPVINRKMQSNRRVSDSLAIISFKFRIISKSSFDKYYCKEINPNRAYYFAEDFHNKLKDNQSIQINNISTKQILNLFNSDK</sequence>
<dbReference type="AlphaFoldDB" id="A0A0A2M2X6"/>
<name>A0A0A2M2X6_9FLAO</name>
<dbReference type="OrthoDB" id="8403777at2"/>
<reference evidence="1 2" key="1">
    <citation type="submission" date="2013-09" db="EMBL/GenBank/DDBJ databases">
        <authorList>
            <person name="Zeng Z."/>
            <person name="Chen C."/>
        </authorList>
    </citation>
    <scope>NUCLEOTIDE SEQUENCE [LARGE SCALE GENOMIC DNA]</scope>
    <source>
        <strain evidence="1 2">WB 3.3-2</strain>
    </source>
</reference>
<evidence type="ECO:0000313" key="1">
    <source>
        <dbReference type="EMBL" id="KGO85976.1"/>
    </source>
</evidence>
<protein>
    <submittedName>
        <fullName evidence="1">Uncharacterized protein</fullName>
    </submittedName>
</protein>
<evidence type="ECO:0000313" key="2">
    <source>
        <dbReference type="Proteomes" id="UP000030152"/>
    </source>
</evidence>